<proteinExistence type="predicted"/>
<comment type="caution">
    <text evidence="2">The sequence shown here is derived from an EMBL/GenBank/DDBJ whole genome shotgun (WGS) entry which is preliminary data.</text>
</comment>
<evidence type="ECO:0000313" key="3">
    <source>
        <dbReference type="Proteomes" id="UP000704712"/>
    </source>
</evidence>
<feature type="compositionally biased region" description="Low complexity" evidence="1">
    <location>
        <begin position="14"/>
        <end position="28"/>
    </location>
</feature>
<name>A0A8S9UPY4_PHYIN</name>
<protein>
    <submittedName>
        <fullName evidence="2">Uncharacterized protein</fullName>
    </submittedName>
</protein>
<dbReference type="AlphaFoldDB" id="A0A8S9UPY4"/>
<dbReference type="EMBL" id="JAACNO010001471">
    <property type="protein sequence ID" value="KAF4140348.1"/>
    <property type="molecule type" value="Genomic_DNA"/>
</dbReference>
<feature type="region of interest" description="Disordered" evidence="1">
    <location>
        <begin position="1"/>
        <end position="51"/>
    </location>
</feature>
<evidence type="ECO:0000256" key="1">
    <source>
        <dbReference type="SAM" id="MobiDB-lite"/>
    </source>
</evidence>
<sequence>MPPKTPTKSHKTSTDTSATASAKPTAVTVIPKSSPLTKHERPNTNHPPTEYVSPLKKLRKTMQDRKHIVIDTIDDLREFIKNNDVADSKLRDSIRIQARLLWVTNEYINGLRFLRVYLGEQKADEPLLEQQTAYQKAQQDDPYEANQYLITLSLYDIAANNPDLPSPGSIIVFKPTKLRLYHECCQVESKLQYLSAVTPP</sequence>
<gene>
    <name evidence="2" type="ORF">GN958_ATG10512</name>
</gene>
<organism evidence="2 3">
    <name type="scientific">Phytophthora infestans</name>
    <name type="common">Potato late blight agent</name>
    <name type="synonym">Botrytis infestans</name>
    <dbReference type="NCBI Taxonomy" id="4787"/>
    <lineage>
        <taxon>Eukaryota</taxon>
        <taxon>Sar</taxon>
        <taxon>Stramenopiles</taxon>
        <taxon>Oomycota</taxon>
        <taxon>Peronosporomycetes</taxon>
        <taxon>Peronosporales</taxon>
        <taxon>Peronosporaceae</taxon>
        <taxon>Phytophthora</taxon>
    </lineage>
</organism>
<evidence type="ECO:0000313" key="2">
    <source>
        <dbReference type="EMBL" id="KAF4140348.1"/>
    </source>
</evidence>
<reference evidence="2" key="1">
    <citation type="submission" date="2020-03" db="EMBL/GenBank/DDBJ databases">
        <title>Hybrid Assembly of Korean Phytophthora infestans isolates.</title>
        <authorList>
            <person name="Prokchorchik M."/>
            <person name="Lee Y."/>
            <person name="Seo J."/>
            <person name="Cho J.-H."/>
            <person name="Park Y.-E."/>
            <person name="Jang D.-C."/>
            <person name="Im J.-S."/>
            <person name="Choi J.-G."/>
            <person name="Park H.-J."/>
            <person name="Lee G.-B."/>
            <person name="Lee Y.-G."/>
            <person name="Hong S.-Y."/>
            <person name="Cho K."/>
            <person name="Sohn K.H."/>
        </authorList>
    </citation>
    <scope>NUCLEOTIDE SEQUENCE</scope>
    <source>
        <strain evidence="2">KR_2_A2</strain>
    </source>
</reference>
<dbReference type="Proteomes" id="UP000704712">
    <property type="component" value="Unassembled WGS sequence"/>
</dbReference>
<accession>A0A8S9UPY4</accession>